<organism evidence="5 6">
    <name type="scientific">Staurois parvus</name>
    <dbReference type="NCBI Taxonomy" id="386267"/>
    <lineage>
        <taxon>Eukaryota</taxon>
        <taxon>Metazoa</taxon>
        <taxon>Chordata</taxon>
        <taxon>Craniata</taxon>
        <taxon>Vertebrata</taxon>
        <taxon>Euteleostomi</taxon>
        <taxon>Amphibia</taxon>
        <taxon>Batrachia</taxon>
        <taxon>Anura</taxon>
        <taxon>Neobatrachia</taxon>
        <taxon>Ranoidea</taxon>
        <taxon>Ranidae</taxon>
        <taxon>Staurois</taxon>
    </lineage>
</organism>
<dbReference type="EMBL" id="CATNWA010016265">
    <property type="protein sequence ID" value="CAI9591291.1"/>
    <property type="molecule type" value="Genomic_DNA"/>
</dbReference>
<dbReference type="InterPro" id="IPR048913">
    <property type="entry name" value="BetaGal_gal-bd"/>
</dbReference>
<dbReference type="Pfam" id="PF21467">
    <property type="entry name" value="BetaGal_gal-bd"/>
    <property type="match status" value="1"/>
</dbReference>
<dbReference type="InterPro" id="IPR048912">
    <property type="entry name" value="BetaGal1-like_ABD1"/>
</dbReference>
<reference evidence="5" key="1">
    <citation type="submission" date="2023-05" db="EMBL/GenBank/DDBJ databases">
        <authorList>
            <person name="Stuckert A."/>
        </authorList>
    </citation>
    <scope>NUCLEOTIDE SEQUENCE</scope>
</reference>
<accession>A0ABN9F5A1</accession>
<comment type="caution">
    <text evidence="5">The sequence shown here is derived from an EMBL/GenBank/DDBJ whole genome shotgun (WGS) entry which is preliminary data.</text>
</comment>
<dbReference type="PRINTS" id="PR00742">
    <property type="entry name" value="GLHYDRLASE35"/>
</dbReference>
<keyword evidence="1" id="KW-0378">Hydrolase</keyword>
<evidence type="ECO:0000259" key="4">
    <source>
        <dbReference type="Pfam" id="PF21467"/>
    </source>
</evidence>
<gene>
    <name evidence="5" type="ORF">SPARVUS_LOCUS11191520</name>
</gene>
<dbReference type="Pfam" id="PF21317">
    <property type="entry name" value="BetaGal_ABD_1"/>
    <property type="match status" value="1"/>
</dbReference>
<dbReference type="Proteomes" id="UP001162483">
    <property type="component" value="Unassembled WGS sequence"/>
</dbReference>
<evidence type="ECO:0000256" key="1">
    <source>
        <dbReference type="ARBA" id="ARBA00022801"/>
    </source>
</evidence>
<dbReference type="PANTHER" id="PTHR23421">
    <property type="entry name" value="BETA-GALACTOSIDASE RELATED"/>
    <property type="match status" value="1"/>
</dbReference>
<dbReference type="InterPro" id="IPR001944">
    <property type="entry name" value="Glycoside_Hdrlase_35"/>
</dbReference>
<evidence type="ECO:0000259" key="3">
    <source>
        <dbReference type="Pfam" id="PF21317"/>
    </source>
</evidence>
<evidence type="ECO:0000256" key="2">
    <source>
        <dbReference type="ARBA" id="ARBA00023295"/>
    </source>
</evidence>
<keyword evidence="2" id="KW-0326">Glycosidase</keyword>
<evidence type="ECO:0008006" key="7">
    <source>
        <dbReference type="Google" id="ProtNLM"/>
    </source>
</evidence>
<name>A0ABN9F5A1_9NEOB</name>
<proteinExistence type="predicted"/>
<evidence type="ECO:0000313" key="5">
    <source>
        <dbReference type="EMBL" id="CAI9591291.1"/>
    </source>
</evidence>
<sequence>MKLKQYQGFVLYRTMLPRSCKNPTALASLFNGVRDRAYVTVNGVFQGILERDKEMSINITGTQGAQLDLLVESMGRVNFGRYNNDFKGLLTNLTLDGEILANWTMYPLDIDSAVISGHLLKTSLNTSNSTSPTFYKGSFLIPSGIPDLPQDTFIKFPGWTKGQIWINGFNLGRYWPARGPQVTLYVPMHILTTSSLNNVTVLELEHSPCDTGKCIVEFVDRPILSKSKTFIRQEQIFKRT</sequence>
<feature type="domain" description="Beta-galactosidase galactose-binding" evidence="4">
    <location>
        <begin position="132"/>
        <end position="193"/>
    </location>
</feature>
<dbReference type="Gene3D" id="2.60.120.260">
    <property type="entry name" value="Galactose-binding domain-like"/>
    <property type="match status" value="2"/>
</dbReference>
<dbReference type="InterPro" id="IPR008979">
    <property type="entry name" value="Galactose-bd-like_sf"/>
</dbReference>
<feature type="domain" description="Beta-galactosidase 1-like first all-beta" evidence="3">
    <location>
        <begin position="2"/>
        <end position="109"/>
    </location>
</feature>
<keyword evidence="6" id="KW-1185">Reference proteome</keyword>
<dbReference type="SUPFAM" id="SSF49785">
    <property type="entry name" value="Galactose-binding domain-like"/>
    <property type="match status" value="1"/>
</dbReference>
<protein>
    <recommendedName>
        <fullName evidence="7">Beta-galactosidase</fullName>
    </recommendedName>
</protein>
<evidence type="ECO:0000313" key="6">
    <source>
        <dbReference type="Proteomes" id="UP001162483"/>
    </source>
</evidence>